<evidence type="ECO:0000256" key="2">
    <source>
        <dbReference type="ARBA" id="ARBA00022723"/>
    </source>
</evidence>
<dbReference type="Pfam" id="PF13912">
    <property type="entry name" value="zf-C2H2_6"/>
    <property type="match status" value="1"/>
</dbReference>
<evidence type="ECO:0000259" key="12">
    <source>
        <dbReference type="PROSITE" id="PS50157"/>
    </source>
</evidence>
<reference evidence="13" key="1">
    <citation type="submission" date="2021-04" db="EMBL/GenBank/DDBJ databases">
        <authorList>
            <consortium name="Wellcome Sanger Institute Data Sharing"/>
        </authorList>
    </citation>
    <scope>NUCLEOTIDE SEQUENCE [LARGE SCALE GENOMIC DNA]</scope>
</reference>
<dbReference type="SMART" id="SM00355">
    <property type="entry name" value="ZnF_C2H2"/>
    <property type="match status" value="5"/>
</dbReference>
<dbReference type="GO" id="GO:0005654">
    <property type="term" value="C:nucleoplasm"/>
    <property type="evidence" value="ECO:0007669"/>
    <property type="project" value="TreeGrafter"/>
</dbReference>
<feature type="compositionally biased region" description="Acidic residues" evidence="11">
    <location>
        <begin position="46"/>
        <end position="61"/>
    </location>
</feature>
<evidence type="ECO:0000256" key="1">
    <source>
        <dbReference type="ARBA" id="ARBA00004123"/>
    </source>
</evidence>
<feature type="region of interest" description="Disordered" evidence="11">
    <location>
        <begin position="33"/>
        <end position="69"/>
    </location>
</feature>
<feature type="domain" description="C2H2-type" evidence="12">
    <location>
        <begin position="144"/>
        <end position="171"/>
    </location>
</feature>
<evidence type="ECO:0000256" key="3">
    <source>
        <dbReference type="ARBA" id="ARBA00022737"/>
    </source>
</evidence>
<dbReference type="FunFam" id="3.30.160.60:FF:000045">
    <property type="entry name" value="ZFP69 zinc finger protein B"/>
    <property type="match status" value="1"/>
</dbReference>
<evidence type="ECO:0000256" key="9">
    <source>
        <dbReference type="ARBA" id="ARBA00023242"/>
    </source>
</evidence>
<dbReference type="PROSITE" id="PS50157">
    <property type="entry name" value="ZINC_FINGER_C2H2_2"/>
    <property type="match status" value="2"/>
</dbReference>
<evidence type="ECO:0000256" key="11">
    <source>
        <dbReference type="SAM" id="MobiDB-lite"/>
    </source>
</evidence>
<keyword evidence="2" id="KW-0479">Metal-binding</keyword>
<feature type="compositionally biased region" description="Low complexity" evidence="11">
    <location>
        <begin position="268"/>
        <end position="282"/>
    </location>
</feature>
<comment type="subcellular location">
    <subcellularLocation>
        <location evidence="1">Nucleus</location>
    </subcellularLocation>
</comment>
<dbReference type="InterPro" id="IPR013087">
    <property type="entry name" value="Znf_C2H2_type"/>
</dbReference>
<keyword evidence="5" id="KW-0862">Zinc</keyword>
<feature type="region of interest" description="Disordered" evidence="11">
    <location>
        <begin position="268"/>
        <end position="297"/>
    </location>
</feature>
<evidence type="ECO:0000256" key="10">
    <source>
        <dbReference type="PROSITE-ProRule" id="PRU00042"/>
    </source>
</evidence>
<dbReference type="GO" id="GO:0000978">
    <property type="term" value="F:RNA polymerase II cis-regulatory region sequence-specific DNA binding"/>
    <property type="evidence" value="ECO:0007669"/>
    <property type="project" value="TreeGrafter"/>
</dbReference>
<reference evidence="13" key="3">
    <citation type="submission" date="2025-09" db="UniProtKB">
        <authorList>
            <consortium name="Ensembl"/>
        </authorList>
    </citation>
    <scope>IDENTIFICATION</scope>
</reference>
<keyword evidence="6" id="KW-0805">Transcription regulation</keyword>
<dbReference type="Gene3D" id="3.30.160.60">
    <property type="entry name" value="Classic Zinc Finger"/>
    <property type="match status" value="3"/>
</dbReference>
<evidence type="ECO:0000313" key="14">
    <source>
        <dbReference type="Proteomes" id="UP000472264"/>
    </source>
</evidence>
<dbReference type="OMA" id="RERFHCH"/>
<feature type="domain" description="C2H2-type" evidence="12">
    <location>
        <begin position="197"/>
        <end position="224"/>
    </location>
</feature>
<keyword evidence="7" id="KW-0238">DNA-binding</keyword>
<evidence type="ECO:0000256" key="4">
    <source>
        <dbReference type="ARBA" id="ARBA00022771"/>
    </source>
</evidence>
<keyword evidence="4 10" id="KW-0863">Zinc-finger</keyword>
<dbReference type="Pfam" id="PF00096">
    <property type="entry name" value="zf-C2H2"/>
    <property type="match status" value="2"/>
</dbReference>
<dbReference type="InterPro" id="IPR036236">
    <property type="entry name" value="Znf_C2H2_sf"/>
</dbReference>
<keyword evidence="9" id="KW-0539">Nucleus</keyword>
<dbReference type="GO" id="GO:0001227">
    <property type="term" value="F:DNA-binding transcription repressor activity, RNA polymerase II-specific"/>
    <property type="evidence" value="ECO:0007669"/>
    <property type="project" value="TreeGrafter"/>
</dbReference>
<dbReference type="PROSITE" id="PS00028">
    <property type="entry name" value="ZINC_FINGER_C2H2_1"/>
    <property type="match status" value="3"/>
</dbReference>
<dbReference type="PANTHER" id="PTHR24399">
    <property type="entry name" value="ZINC FINGER AND BTB DOMAIN-CONTAINING"/>
    <property type="match status" value="1"/>
</dbReference>
<feature type="region of interest" description="Disordered" evidence="11">
    <location>
        <begin position="216"/>
        <end position="246"/>
    </location>
</feature>
<reference evidence="13" key="2">
    <citation type="submission" date="2025-08" db="UniProtKB">
        <authorList>
            <consortium name="Ensembl"/>
        </authorList>
    </citation>
    <scope>IDENTIFICATION</scope>
</reference>
<feature type="compositionally biased region" description="Polar residues" evidence="11">
    <location>
        <begin position="35"/>
        <end position="45"/>
    </location>
</feature>
<keyword evidence="3" id="KW-0677">Repeat</keyword>
<accession>A0A665U479</accession>
<dbReference type="Proteomes" id="UP000472264">
    <property type="component" value="Chromosome 18"/>
</dbReference>
<sequence>DAAACFFYSADVHFFEFCVRSVSGHEDGDRLDVGCSSSLPQSQNVETEDEDADEGDVASNDDDWKPQPDLQSMAKRRQWHRPFVVEQSKTACKVCGVWYRMMGSLIKHAWSHLDESQGVCGVCGERSESVEELKKHLRKYQKTHDCSECGKSFSSVAGLTSHASLHTGSRRFKCDVCNKTFKYMSAHTKVHTGRERFHCHICGKSVYDLRSLTRHKATHSGERRPPGRRLWGRRRGGRKLSGPLPAQLSRCPQVSVGVRPFRQTFQHQLQPQQRPMQPQQCPAAGLRPPGEADHALL</sequence>
<evidence type="ECO:0000256" key="5">
    <source>
        <dbReference type="ARBA" id="ARBA00022833"/>
    </source>
</evidence>
<dbReference type="Ensembl" id="ENSENLT00000014518.1">
    <property type="protein sequence ID" value="ENSENLP00000013944.1"/>
    <property type="gene ID" value="ENSENLG00000006572.1"/>
</dbReference>
<evidence type="ECO:0000313" key="13">
    <source>
        <dbReference type="Ensembl" id="ENSENLP00000013944.1"/>
    </source>
</evidence>
<organism evidence="13 14">
    <name type="scientific">Echeneis naucrates</name>
    <name type="common">Live sharksucker</name>
    <dbReference type="NCBI Taxonomy" id="173247"/>
    <lineage>
        <taxon>Eukaryota</taxon>
        <taxon>Metazoa</taxon>
        <taxon>Chordata</taxon>
        <taxon>Craniata</taxon>
        <taxon>Vertebrata</taxon>
        <taxon>Euteleostomi</taxon>
        <taxon>Actinopterygii</taxon>
        <taxon>Neopterygii</taxon>
        <taxon>Teleostei</taxon>
        <taxon>Neoteleostei</taxon>
        <taxon>Acanthomorphata</taxon>
        <taxon>Carangaria</taxon>
        <taxon>Carangiformes</taxon>
        <taxon>Echeneidae</taxon>
        <taxon>Echeneis</taxon>
    </lineage>
</organism>
<dbReference type="AlphaFoldDB" id="A0A665U479"/>
<feature type="compositionally biased region" description="Basic residues" evidence="11">
    <location>
        <begin position="226"/>
        <end position="238"/>
    </location>
</feature>
<protein>
    <recommendedName>
        <fullName evidence="12">C2H2-type domain-containing protein</fullName>
    </recommendedName>
</protein>
<keyword evidence="14" id="KW-1185">Reference proteome</keyword>
<proteinExistence type="predicted"/>
<dbReference type="GO" id="GO:0008270">
    <property type="term" value="F:zinc ion binding"/>
    <property type="evidence" value="ECO:0007669"/>
    <property type="project" value="UniProtKB-KW"/>
</dbReference>
<dbReference type="PANTHER" id="PTHR24399:SF23">
    <property type="entry name" value="C2H2-TYPE DOMAIN-CONTAINING PROTEIN"/>
    <property type="match status" value="1"/>
</dbReference>
<evidence type="ECO:0000256" key="6">
    <source>
        <dbReference type="ARBA" id="ARBA00023015"/>
    </source>
</evidence>
<keyword evidence="8" id="KW-0804">Transcription</keyword>
<dbReference type="InParanoid" id="A0A665U479"/>
<name>A0A665U479_ECHNA</name>
<evidence type="ECO:0000256" key="7">
    <source>
        <dbReference type="ARBA" id="ARBA00023125"/>
    </source>
</evidence>
<dbReference type="SUPFAM" id="SSF57667">
    <property type="entry name" value="beta-beta-alpha zinc fingers"/>
    <property type="match status" value="3"/>
</dbReference>
<evidence type="ECO:0000256" key="8">
    <source>
        <dbReference type="ARBA" id="ARBA00023163"/>
    </source>
</evidence>